<organism evidence="8 9">
    <name type="scientific">Rotaria sordida</name>
    <dbReference type="NCBI Taxonomy" id="392033"/>
    <lineage>
        <taxon>Eukaryota</taxon>
        <taxon>Metazoa</taxon>
        <taxon>Spiralia</taxon>
        <taxon>Gnathifera</taxon>
        <taxon>Rotifera</taxon>
        <taxon>Eurotatoria</taxon>
        <taxon>Bdelloidea</taxon>
        <taxon>Philodinida</taxon>
        <taxon>Philodinidae</taxon>
        <taxon>Rotaria</taxon>
    </lineage>
</organism>
<evidence type="ECO:0000256" key="6">
    <source>
        <dbReference type="ARBA" id="ARBA00023157"/>
    </source>
</evidence>
<evidence type="ECO:0000313" key="8">
    <source>
        <dbReference type="EMBL" id="CAF1343762.1"/>
    </source>
</evidence>
<dbReference type="GO" id="GO:0003676">
    <property type="term" value="F:nucleic acid binding"/>
    <property type="evidence" value="ECO:0007669"/>
    <property type="project" value="InterPro"/>
</dbReference>
<evidence type="ECO:0000256" key="1">
    <source>
        <dbReference type="ARBA" id="ARBA00009547"/>
    </source>
</evidence>
<keyword evidence="6" id="KW-1015">Disulfide bond</keyword>
<keyword evidence="4" id="KW-0255">Endonuclease</keyword>
<dbReference type="EMBL" id="CAJNOT010002792">
    <property type="protein sequence ID" value="CAF1343762.1"/>
    <property type="molecule type" value="Genomic_DNA"/>
</dbReference>
<comment type="caution">
    <text evidence="8">The sequence shown here is derived from an EMBL/GenBank/DDBJ whole genome shotgun (WGS) entry which is preliminary data.</text>
</comment>
<dbReference type="GO" id="GO:0046872">
    <property type="term" value="F:metal ion binding"/>
    <property type="evidence" value="ECO:0007669"/>
    <property type="project" value="UniProtKB-KW"/>
</dbReference>
<keyword evidence="5" id="KW-0378">Hydrolase</keyword>
<evidence type="ECO:0000256" key="2">
    <source>
        <dbReference type="ARBA" id="ARBA00022722"/>
    </source>
</evidence>
<evidence type="ECO:0000313" key="9">
    <source>
        <dbReference type="Proteomes" id="UP000663864"/>
    </source>
</evidence>
<dbReference type="PANTHER" id="PTHR33146:SF27">
    <property type="entry name" value="ENDONUCLEASE 2"/>
    <property type="match status" value="1"/>
</dbReference>
<comment type="similarity">
    <text evidence="1">Belongs to the nuclease type I family.</text>
</comment>
<evidence type="ECO:0000256" key="7">
    <source>
        <dbReference type="ARBA" id="ARBA00023180"/>
    </source>
</evidence>
<keyword evidence="2" id="KW-0540">Nuclease</keyword>
<gene>
    <name evidence="8" type="ORF">ZHD862_LOCUS30186</name>
</gene>
<keyword evidence="3" id="KW-0479">Metal-binding</keyword>
<dbReference type="PANTHER" id="PTHR33146">
    <property type="entry name" value="ENDONUCLEASE 4"/>
    <property type="match status" value="1"/>
</dbReference>
<sequence length="138" mass="16354">MSISILYFILFYQEIFYVFGWGSIGHSLVARLAQSQLDFSTNNWINNYIPLNLSGNLSAIASWPDEIIDPNKNPFDYNKWQWSHELHFLTIPDWNCKYISRRDCLNNRCIEGALKNYSERLIDNNCDYIQQQQALFFL</sequence>
<reference evidence="8" key="1">
    <citation type="submission" date="2021-02" db="EMBL/GenBank/DDBJ databases">
        <authorList>
            <person name="Nowell W R."/>
        </authorList>
    </citation>
    <scope>NUCLEOTIDE SEQUENCE</scope>
</reference>
<feature type="non-terminal residue" evidence="8">
    <location>
        <position position="138"/>
    </location>
</feature>
<dbReference type="GO" id="GO:0004519">
    <property type="term" value="F:endonuclease activity"/>
    <property type="evidence" value="ECO:0007669"/>
    <property type="project" value="UniProtKB-KW"/>
</dbReference>
<accession>A0A815GW12</accession>
<dbReference type="SUPFAM" id="SSF48537">
    <property type="entry name" value="Phospholipase C/P1 nuclease"/>
    <property type="match status" value="1"/>
</dbReference>
<proteinExistence type="inferred from homology"/>
<keyword evidence="7" id="KW-0325">Glycoprotein</keyword>
<dbReference type="Gene3D" id="1.10.575.10">
    <property type="entry name" value="P1 Nuclease"/>
    <property type="match status" value="1"/>
</dbReference>
<evidence type="ECO:0000256" key="5">
    <source>
        <dbReference type="ARBA" id="ARBA00022801"/>
    </source>
</evidence>
<evidence type="ECO:0000256" key="3">
    <source>
        <dbReference type="ARBA" id="ARBA00022723"/>
    </source>
</evidence>
<evidence type="ECO:0000256" key="4">
    <source>
        <dbReference type="ARBA" id="ARBA00022759"/>
    </source>
</evidence>
<dbReference type="InterPro" id="IPR008947">
    <property type="entry name" value="PLipase_C/P1_nuclease_dom_sf"/>
</dbReference>
<dbReference type="GO" id="GO:0016788">
    <property type="term" value="F:hydrolase activity, acting on ester bonds"/>
    <property type="evidence" value="ECO:0007669"/>
    <property type="project" value="InterPro"/>
</dbReference>
<dbReference type="Proteomes" id="UP000663864">
    <property type="component" value="Unassembled WGS sequence"/>
</dbReference>
<protein>
    <submittedName>
        <fullName evidence="8">Uncharacterized protein</fullName>
    </submittedName>
</protein>
<dbReference type="AlphaFoldDB" id="A0A815GW12"/>
<dbReference type="GO" id="GO:0006308">
    <property type="term" value="P:DNA catabolic process"/>
    <property type="evidence" value="ECO:0007669"/>
    <property type="project" value="InterPro"/>
</dbReference>
<dbReference type="InterPro" id="IPR003154">
    <property type="entry name" value="S1/P1nuclease"/>
</dbReference>
<name>A0A815GW12_9BILA</name>
<dbReference type="Pfam" id="PF02265">
    <property type="entry name" value="S1-P1_nuclease"/>
    <property type="match status" value="1"/>
</dbReference>